<dbReference type="InterPro" id="IPR027417">
    <property type="entry name" value="P-loop_NTPase"/>
</dbReference>
<dbReference type="Proteomes" id="UP000199365">
    <property type="component" value="Unassembled WGS sequence"/>
</dbReference>
<keyword evidence="2" id="KW-0378">Hydrolase</keyword>
<accession>A0A1H1KJ32</accession>
<comment type="similarity">
    <text evidence="4">Belongs to the SIMIBI class G3E GTPase family. ZNG1 subfamily.</text>
</comment>
<dbReference type="Pfam" id="PF02492">
    <property type="entry name" value="cobW"/>
    <property type="match status" value="1"/>
</dbReference>
<dbReference type="AlphaFoldDB" id="A0A1H1KJ32"/>
<dbReference type="EMBL" id="FNKX01000004">
    <property type="protein sequence ID" value="SDR62077.1"/>
    <property type="molecule type" value="Genomic_DNA"/>
</dbReference>
<dbReference type="Pfam" id="PF07683">
    <property type="entry name" value="CobW_C"/>
    <property type="match status" value="1"/>
</dbReference>
<evidence type="ECO:0000256" key="5">
    <source>
        <dbReference type="ARBA" id="ARBA00045658"/>
    </source>
</evidence>
<dbReference type="PANTHER" id="PTHR13748">
    <property type="entry name" value="COBW-RELATED"/>
    <property type="match status" value="1"/>
</dbReference>
<evidence type="ECO:0000313" key="8">
    <source>
        <dbReference type="EMBL" id="SDR62077.1"/>
    </source>
</evidence>
<dbReference type="InterPro" id="IPR011629">
    <property type="entry name" value="CobW-like_C"/>
</dbReference>
<protein>
    <submittedName>
        <fullName evidence="8">GTPase, G3E family</fullName>
    </submittedName>
</protein>
<dbReference type="InterPro" id="IPR051316">
    <property type="entry name" value="Zinc-reg_GTPase_activator"/>
</dbReference>
<evidence type="ECO:0000256" key="2">
    <source>
        <dbReference type="ARBA" id="ARBA00022801"/>
    </source>
</evidence>
<comment type="catalytic activity">
    <reaction evidence="6">
        <text>GTP + H2O = GDP + phosphate + H(+)</text>
        <dbReference type="Rhea" id="RHEA:19669"/>
        <dbReference type="ChEBI" id="CHEBI:15377"/>
        <dbReference type="ChEBI" id="CHEBI:15378"/>
        <dbReference type="ChEBI" id="CHEBI:37565"/>
        <dbReference type="ChEBI" id="CHEBI:43474"/>
        <dbReference type="ChEBI" id="CHEBI:58189"/>
    </reaction>
    <physiologicalReaction direction="left-to-right" evidence="6">
        <dbReference type="Rhea" id="RHEA:19670"/>
    </physiologicalReaction>
</comment>
<dbReference type="Gene3D" id="3.40.50.300">
    <property type="entry name" value="P-loop containing nucleotide triphosphate hydrolases"/>
    <property type="match status" value="1"/>
</dbReference>
<dbReference type="SUPFAM" id="SSF52540">
    <property type="entry name" value="P-loop containing nucleoside triphosphate hydrolases"/>
    <property type="match status" value="1"/>
</dbReference>
<dbReference type="InterPro" id="IPR036627">
    <property type="entry name" value="CobW-likC_sf"/>
</dbReference>
<evidence type="ECO:0000256" key="4">
    <source>
        <dbReference type="ARBA" id="ARBA00034320"/>
    </source>
</evidence>
<dbReference type="GO" id="GO:0000166">
    <property type="term" value="F:nucleotide binding"/>
    <property type="evidence" value="ECO:0007669"/>
    <property type="project" value="UniProtKB-KW"/>
</dbReference>
<reference evidence="9" key="1">
    <citation type="submission" date="2016-10" db="EMBL/GenBank/DDBJ databases">
        <authorList>
            <person name="Varghese N."/>
            <person name="Submissions S."/>
        </authorList>
    </citation>
    <scope>NUCLEOTIDE SEQUENCE [LARGE SCALE GENOMIC DNA]</scope>
    <source>
        <strain evidence="9">DUS833</strain>
    </source>
</reference>
<feature type="domain" description="CobW C-terminal" evidence="7">
    <location>
        <begin position="260"/>
        <end position="354"/>
    </location>
</feature>
<keyword evidence="9" id="KW-1185">Reference proteome</keyword>
<keyword evidence="3" id="KW-0143">Chaperone</keyword>
<evidence type="ECO:0000259" key="7">
    <source>
        <dbReference type="SMART" id="SM00833"/>
    </source>
</evidence>
<dbReference type="CDD" id="cd03112">
    <property type="entry name" value="CobW-like"/>
    <property type="match status" value="1"/>
</dbReference>
<dbReference type="PANTHER" id="PTHR13748:SF70">
    <property type="entry name" value="COBW_HYPB_UREG NUCLEOTIDE-BINDING DOMAIN-CONTAINING PROTEIN"/>
    <property type="match status" value="1"/>
</dbReference>
<dbReference type="GO" id="GO:0016787">
    <property type="term" value="F:hydrolase activity"/>
    <property type="evidence" value="ECO:0007669"/>
    <property type="project" value="UniProtKB-KW"/>
</dbReference>
<evidence type="ECO:0000256" key="1">
    <source>
        <dbReference type="ARBA" id="ARBA00022741"/>
    </source>
</evidence>
<dbReference type="GO" id="GO:0005737">
    <property type="term" value="C:cytoplasm"/>
    <property type="evidence" value="ECO:0007669"/>
    <property type="project" value="TreeGrafter"/>
</dbReference>
<evidence type="ECO:0000313" key="9">
    <source>
        <dbReference type="Proteomes" id="UP000199365"/>
    </source>
</evidence>
<name>A0A1H1KJ32_9BURK</name>
<evidence type="ECO:0000256" key="6">
    <source>
        <dbReference type="ARBA" id="ARBA00049117"/>
    </source>
</evidence>
<dbReference type="SUPFAM" id="SSF90002">
    <property type="entry name" value="Hypothetical protein YjiA, C-terminal domain"/>
    <property type="match status" value="1"/>
</dbReference>
<keyword evidence="1" id="KW-0547">Nucleotide-binding</keyword>
<dbReference type="InterPro" id="IPR003495">
    <property type="entry name" value="CobW/HypB/UreG_nucleotide-bd"/>
</dbReference>
<dbReference type="RefSeq" id="WP_090812502.1">
    <property type="nucleotide sequence ID" value="NZ_FNKX01000004.1"/>
</dbReference>
<organism evidence="8 9">
    <name type="scientific">Paraburkholderia tuberum</name>
    <dbReference type="NCBI Taxonomy" id="157910"/>
    <lineage>
        <taxon>Bacteria</taxon>
        <taxon>Pseudomonadati</taxon>
        <taxon>Pseudomonadota</taxon>
        <taxon>Betaproteobacteria</taxon>
        <taxon>Burkholderiales</taxon>
        <taxon>Burkholderiaceae</taxon>
        <taxon>Paraburkholderia</taxon>
    </lineage>
</organism>
<comment type="function">
    <text evidence="5">Zinc chaperone that directly transfers zinc cofactor to target proteins, thereby activating them. Zinc is transferred from the CXCC motif in the GTPase domain to the zinc binding site in target proteins in a process requiring GTP hydrolysis.</text>
</comment>
<sequence>MNTDADNDQRIPITLLTGFLGAGKTTLVNRILSSRDSGKVAVIVNEFGEIGIDGDLITRASEDMLELSNGCICCSSKDDLMEALYKLYMRKAALAEPKVDFDRVLIETTGIANPLPLAQAFYTDMSLNLTYRLDAIVTLVDLRHVEDQLQNAPEAERQIALADKIIFNKRDLVDVEQYRSAVSLVEALNPIAAKKTVSFGDVAPVELLDLGLFDPSTRETSVTNWIGVDSDSYHASEEDHRALCGSGAHHHHDPHHHVDVSSVSFRESEAVDYERFLAFLTQLTQDYGGNLYRVKGLIKFPGADRPIILQGVQDIFSPLTYADAWPRGVHETRLVIIGKNLARESITTAFSACITSSADAVRHGIVMV</sequence>
<dbReference type="SMART" id="SM00833">
    <property type="entry name" value="CobW_C"/>
    <property type="match status" value="1"/>
</dbReference>
<dbReference type="STRING" id="157910.SAMN05445850_8107"/>
<gene>
    <name evidence="8" type="ORF">SAMN05445850_8107</name>
</gene>
<evidence type="ECO:0000256" key="3">
    <source>
        <dbReference type="ARBA" id="ARBA00023186"/>
    </source>
</evidence>
<dbReference type="Gene3D" id="3.30.1220.10">
    <property type="entry name" value="CobW-like, C-terminal domain"/>
    <property type="match status" value="1"/>
</dbReference>
<proteinExistence type="inferred from homology"/>